<keyword evidence="3" id="KW-1185">Reference proteome</keyword>
<dbReference type="AlphaFoldDB" id="A0A2T0RHT4"/>
<organism evidence="2 3">
    <name type="scientific">Aliiruegeria haliotis</name>
    <dbReference type="NCBI Taxonomy" id="1280846"/>
    <lineage>
        <taxon>Bacteria</taxon>
        <taxon>Pseudomonadati</taxon>
        <taxon>Pseudomonadota</taxon>
        <taxon>Alphaproteobacteria</taxon>
        <taxon>Rhodobacterales</taxon>
        <taxon>Roseobacteraceae</taxon>
        <taxon>Aliiruegeria</taxon>
    </lineage>
</organism>
<evidence type="ECO:0000256" key="1">
    <source>
        <dbReference type="SAM" id="Phobius"/>
    </source>
</evidence>
<keyword evidence="1" id="KW-0472">Membrane</keyword>
<dbReference type="Pfam" id="PF04304">
    <property type="entry name" value="DUF454"/>
    <property type="match status" value="1"/>
</dbReference>
<evidence type="ECO:0000313" key="2">
    <source>
        <dbReference type="EMBL" id="PRY20682.1"/>
    </source>
</evidence>
<comment type="caution">
    <text evidence="2">The sequence shown here is derived from an EMBL/GenBank/DDBJ whole genome shotgun (WGS) entry which is preliminary data.</text>
</comment>
<dbReference type="PIRSF" id="PIRSF016789">
    <property type="entry name" value="DUF454"/>
    <property type="match status" value="1"/>
</dbReference>
<protein>
    <recommendedName>
        <fullName evidence="4">Inner membrane protein</fullName>
    </recommendedName>
</protein>
<feature type="transmembrane region" description="Helical" evidence="1">
    <location>
        <begin position="98"/>
        <end position="115"/>
    </location>
</feature>
<dbReference type="InterPro" id="IPR007401">
    <property type="entry name" value="DUF454"/>
</dbReference>
<proteinExistence type="predicted"/>
<evidence type="ECO:0000313" key="3">
    <source>
        <dbReference type="Proteomes" id="UP000239480"/>
    </source>
</evidence>
<feature type="transmembrane region" description="Helical" evidence="1">
    <location>
        <begin position="15"/>
        <end position="40"/>
    </location>
</feature>
<dbReference type="EMBL" id="PVTD01000012">
    <property type="protein sequence ID" value="PRY20682.1"/>
    <property type="molecule type" value="Genomic_DNA"/>
</dbReference>
<reference evidence="2 3" key="1">
    <citation type="submission" date="2018-03" db="EMBL/GenBank/DDBJ databases">
        <title>Genomic Encyclopedia of Archaeal and Bacterial Type Strains, Phase II (KMG-II): from individual species to whole genera.</title>
        <authorList>
            <person name="Goeker M."/>
        </authorList>
    </citation>
    <scope>NUCLEOTIDE SEQUENCE [LARGE SCALE GENOMIC DNA]</scope>
    <source>
        <strain evidence="2 3">DSM 29328</strain>
    </source>
</reference>
<name>A0A2T0RHT4_9RHOB</name>
<dbReference type="PANTHER" id="PTHR35813">
    <property type="entry name" value="INNER MEMBRANE PROTEIN YBAN"/>
    <property type="match status" value="1"/>
</dbReference>
<dbReference type="PANTHER" id="PTHR35813:SF1">
    <property type="entry name" value="INNER MEMBRANE PROTEIN YBAN"/>
    <property type="match status" value="1"/>
</dbReference>
<evidence type="ECO:0008006" key="4">
    <source>
        <dbReference type="Google" id="ProtNLM"/>
    </source>
</evidence>
<keyword evidence="1" id="KW-1133">Transmembrane helix</keyword>
<feature type="transmembrane region" description="Helical" evidence="1">
    <location>
        <begin position="76"/>
        <end position="92"/>
    </location>
</feature>
<dbReference type="Proteomes" id="UP000239480">
    <property type="component" value="Unassembled WGS sequence"/>
</dbReference>
<sequence>MSVRILWGVGGATSLSLGAVGIVLPLLPTVPFLILAAFCFSRSSDQLHDWLVNHETLGPPIRDWQEYGAISRRGKLLATLSISAVFCLSLVLGVKDWVLVLQAIVLTAVLTFIWSRPEG</sequence>
<dbReference type="GO" id="GO:0005886">
    <property type="term" value="C:plasma membrane"/>
    <property type="evidence" value="ECO:0007669"/>
    <property type="project" value="TreeGrafter"/>
</dbReference>
<accession>A0A2T0RHT4</accession>
<gene>
    <name evidence="2" type="ORF">CLV78_11255</name>
</gene>
<keyword evidence="1" id="KW-0812">Transmembrane</keyword>